<dbReference type="InterPro" id="IPR011051">
    <property type="entry name" value="RmlC_Cupin_sf"/>
</dbReference>
<dbReference type="PANTHER" id="PTHR21047">
    <property type="entry name" value="DTDP-6-DEOXY-D-GLUCOSE-3,5 EPIMERASE"/>
    <property type="match status" value="1"/>
</dbReference>
<dbReference type="InterPro" id="IPR014710">
    <property type="entry name" value="RmlC-like_jellyroll"/>
</dbReference>
<dbReference type="AlphaFoldDB" id="A0A3B1DRX1"/>
<dbReference type="Pfam" id="PF14667">
    <property type="entry name" value="Polysacc_synt_C"/>
    <property type="match status" value="1"/>
</dbReference>
<dbReference type="GO" id="GO:0005829">
    <property type="term" value="C:cytosol"/>
    <property type="evidence" value="ECO:0007669"/>
    <property type="project" value="TreeGrafter"/>
</dbReference>
<protein>
    <recommendedName>
        <fullName evidence="1">Capsular polysaccharide assembling protein CapF C-terminal domain-containing protein</fullName>
    </recommendedName>
</protein>
<organism evidence="2">
    <name type="scientific">hydrothermal vent metagenome</name>
    <dbReference type="NCBI Taxonomy" id="652676"/>
    <lineage>
        <taxon>unclassified sequences</taxon>
        <taxon>metagenomes</taxon>
        <taxon>ecological metagenomes</taxon>
    </lineage>
</organism>
<sequence length="134" mass="15119">MKGYKVQDLDKKSDERGWLIEMLGDELHGNNKPFGQIHVSVAYPGKIRGNHYHKRKTEWFSVPTGSGLLLLKDLETGEEETVRMGENALKTVKIMPGIVHAIKNTGANDMALIVYTDESFDPADPDTYFQKILE</sequence>
<dbReference type="GO" id="GO:0019305">
    <property type="term" value="P:dTDP-rhamnose biosynthetic process"/>
    <property type="evidence" value="ECO:0007669"/>
    <property type="project" value="TreeGrafter"/>
</dbReference>
<evidence type="ECO:0000259" key="1">
    <source>
        <dbReference type="Pfam" id="PF14667"/>
    </source>
</evidence>
<accession>A0A3B1DRX1</accession>
<dbReference type="EMBL" id="UOGG01000157">
    <property type="protein sequence ID" value="VAX31457.1"/>
    <property type="molecule type" value="Genomic_DNA"/>
</dbReference>
<dbReference type="GO" id="GO:0000271">
    <property type="term" value="P:polysaccharide biosynthetic process"/>
    <property type="evidence" value="ECO:0007669"/>
    <property type="project" value="TreeGrafter"/>
</dbReference>
<reference evidence="2" key="1">
    <citation type="submission" date="2018-06" db="EMBL/GenBank/DDBJ databases">
        <authorList>
            <person name="Zhirakovskaya E."/>
        </authorList>
    </citation>
    <scope>NUCLEOTIDE SEQUENCE</scope>
</reference>
<dbReference type="SUPFAM" id="SSF51182">
    <property type="entry name" value="RmlC-like cupins"/>
    <property type="match status" value="1"/>
</dbReference>
<gene>
    <name evidence="2" type="ORF">MNBD_NITROSPINAE05-50</name>
</gene>
<dbReference type="InterPro" id="IPR000888">
    <property type="entry name" value="RmlC-like"/>
</dbReference>
<feature type="domain" description="Capsular polysaccharide assembling protein CapF C-terminal" evidence="1">
    <location>
        <begin position="13"/>
        <end position="128"/>
    </location>
</feature>
<name>A0A3B1DRX1_9ZZZZ</name>
<dbReference type="GO" id="GO:0008830">
    <property type="term" value="F:dTDP-4-dehydrorhamnose 3,5-epimerase activity"/>
    <property type="evidence" value="ECO:0007669"/>
    <property type="project" value="InterPro"/>
</dbReference>
<proteinExistence type="predicted"/>
<evidence type="ECO:0000313" key="2">
    <source>
        <dbReference type="EMBL" id="VAX31457.1"/>
    </source>
</evidence>
<dbReference type="PANTHER" id="PTHR21047:SF2">
    <property type="entry name" value="THYMIDINE DIPHOSPHO-4-KETO-RHAMNOSE 3,5-EPIMERASE"/>
    <property type="match status" value="1"/>
</dbReference>
<dbReference type="Gene3D" id="2.60.120.10">
    <property type="entry name" value="Jelly Rolls"/>
    <property type="match status" value="1"/>
</dbReference>
<dbReference type="InterPro" id="IPR029303">
    <property type="entry name" value="CapF_C"/>
</dbReference>